<evidence type="ECO:0000256" key="2">
    <source>
        <dbReference type="ARBA" id="ARBA00022741"/>
    </source>
</evidence>
<dbReference type="PANTHER" id="PTHR43289">
    <property type="entry name" value="MITOGEN-ACTIVATED PROTEIN KINASE KINASE KINASE 20-RELATED"/>
    <property type="match status" value="1"/>
</dbReference>
<protein>
    <submittedName>
        <fullName evidence="8">Protein kinase</fullName>
    </submittedName>
</protein>
<evidence type="ECO:0000256" key="3">
    <source>
        <dbReference type="ARBA" id="ARBA00022777"/>
    </source>
</evidence>
<dbReference type="InterPro" id="IPR008266">
    <property type="entry name" value="Tyr_kinase_AS"/>
</dbReference>
<feature type="domain" description="Protein kinase" evidence="7">
    <location>
        <begin position="50"/>
        <end position="325"/>
    </location>
</feature>
<dbReference type="Pfam" id="PF00069">
    <property type="entry name" value="Pkinase"/>
    <property type="match status" value="1"/>
</dbReference>
<evidence type="ECO:0000256" key="4">
    <source>
        <dbReference type="ARBA" id="ARBA00022840"/>
    </source>
</evidence>
<feature type="coiled-coil region" evidence="5">
    <location>
        <begin position="380"/>
        <end position="407"/>
    </location>
</feature>
<dbReference type="PROSITE" id="PS50011">
    <property type="entry name" value="PROTEIN_KINASE_DOM"/>
    <property type="match status" value="1"/>
</dbReference>
<dbReference type="InterPro" id="IPR011009">
    <property type="entry name" value="Kinase-like_dom_sf"/>
</dbReference>
<keyword evidence="6" id="KW-0472">Membrane</keyword>
<keyword evidence="4" id="KW-0067">ATP-binding</keyword>
<dbReference type="Gene3D" id="1.10.510.10">
    <property type="entry name" value="Transferase(Phosphotransferase) domain 1"/>
    <property type="match status" value="1"/>
</dbReference>
<dbReference type="Proteomes" id="UP000321046">
    <property type="component" value="Unassembled WGS sequence"/>
</dbReference>
<evidence type="ECO:0000256" key="5">
    <source>
        <dbReference type="SAM" id="Coils"/>
    </source>
</evidence>
<keyword evidence="6" id="KW-1133">Transmembrane helix</keyword>
<evidence type="ECO:0000259" key="7">
    <source>
        <dbReference type="PROSITE" id="PS50011"/>
    </source>
</evidence>
<dbReference type="AlphaFoldDB" id="A0A5C6XJG9"/>
<dbReference type="GO" id="GO:0005524">
    <property type="term" value="F:ATP binding"/>
    <property type="evidence" value="ECO:0007669"/>
    <property type="project" value="UniProtKB-KW"/>
</dbReference>
<keyword evidence="3 8" id="KW-0418">Kinase</keyword>
<evidence type="ECO:0000256" key="1">
    <source>
        <dbReference type="ARBA" id="ARBA00022679"/>
    </source>
</evidence>
<organism evidence="8 9">
    <name type="scientific">Lujinxingia vulgaris</name>
    <dbReference type="NCBI Taxonomy" id="2600176"/>
    <lineage>
        <taxon>Bacteria</taxon>
        <taxon>Deltaproteobacteria</taxon>
        <taxon>Bradymonadales</taxon>
        <taxon>Lujinxingiaceae</taxon>
        <taxon>Lujinxingia</taxon>
    </lineage>
</organism>
<evidence type="ECO:0000256" key="6">
    <source>
        <dbReference type="SAM" id="Phobius"/>
    </source>
</evidence>
<keyword evidence="5" id="KW-0175">Coiled coil</keyword>
<dbReference type="GO" id="GO:0004674">
    <property type="term" value="F:protein serine/threonine kinase activity"/>
    <property type="evidence" value="ECO:0007669"/>
    <property type="project" value="TreeGrafter"/>
</dbReference>
<comment type="caution">
    <text evidence="8">The sequence shown here is derived from an EMBL/GenBank/DDBJ whole genome shotgun (WGS) entry which is preliminary data.</text>
</comment>
<reference evidence="8 9" key="1">
    <citation type="submission" date="2019-08" db="EMBL/GenBank/DDBJ databases">
        <title>Bradymonadales sp. TMQ2.</title>
        <authorList>
            <person name="Liang Q."/>
        </authorList>
    </citation>
    <scope>NUCLEOTIDE SEQUENCE [LARGE SCALE GENOMIC DNA]</scope>
    <source>
        <strain evidence="8 9">TMQ2</strain>
    </source>
</reference>
<dbReference type="InterPro" id="IPR000719">
    <property type="entry name" value="Prot_kinase_dom"/>
</dbReference>
<keyword evidence="1" id="KW-0808">Transferase</keyword>
<sequence length="468" mass="51101">MTPSICPLYNRPFDRVTPLGPRGRIKYAAGPTRKRCRRSVERENRQLGEYRLLAHLAKGGQSAVFLAARGGPHGFFRPVVIKGIPDRNLGDRRFEALFYKEATVSSRFSHPHVVTVHDAKQVGDEHFMVMDYVAGQTVADLAQRAFSQGDGLSLHESLLIVADACEGLDYVHDFVDIDQQSYSIVHCDISPQNLMVTYQGMTRVFDFGIAQVVGETAAGSDDLVGGKFAYMSPEQCRGEGVDGRSDIFSLGVIAYELVSAQRLFRRGSVEEVKEALLTEPIDAPSKASEWVPAEIDPIIMRALEREPGERYQRAGEFGAAIRGYLSGLGVDLEALREGLGGKVAALFAQERQEVARALRDAREQMSDQALRPPSETSVEVATYRAQLIASEEALEEATARVEELNLGAQRGAELIGALSDEVRALRRRQSYFVAAIVALSLFAAAIATFSMTEVGSAVSASAEAAQQD</sequence>
<dbReference type="Gene3D" id="3.30.200.20">
    <property type="entry name" value="Phosphorylase Kinase, domain 1"/>
    <property type="match status" value="1"/>
</dbReference>
<gene>
    <name evidence="8" type="ORF">FRC96_01335</name>
</gene>
<dbReference type="EMBL" id="VOSL01000006">
    <property type="protein sequence ID" value="TXD43792.1"/>
    <property type="molecule type" value="Genomic_DNA"/>
</dbReference>
<accession>A0A5C6XJG9</accession>
<dbReference type="SUPFAM" id="SSF56112">
    <property type="entry name" value="Protein kinase-like (PK-like)"/>
    <property type="match status" value="1"/>
</dbReference>
<proteinExistence type="predicted"/>
<name>A0A5C6XJG9_9DELT</name>
<keyword evidence="6" id="KW-0812">Transmembrane</keyword>
<dbReference type="CDD" id="cd14014">
    <property type="entry name" value="STKc_PknB_like"/>
    <property type="match status" value="1"/>
</dbReference>
<keyword evidence="2" id="KW-0547">Nucleotide-binding</keyword>
<dbReference type="PROSITE" id="PS00109">
    <property type="entry name" value="PROTEIN_KINASE_TYR"/>
    <property type="match status" value="1"/>
</dbReference>
<feature type="transmembrane region" description="Helical" evidence="6">
    <location>
        <begin position="431"/>
        <end position="451"/>
    </location>
</feature>
<dbReference type="PANTHER" id="PTHR43289:SF6">
    <property type="entry name" value="SERINE_THREONINE-PROTEIN KINASE NEKL-3"/>
    <property type="match status" value="1"/>
</dbReference>
<evidence type="ECO:0000313" key="9">
    <source>
        <dbReference type="Proteomes" id="UP000321046"/>
    </source>
</evidence>
<evidence type="ECO:0000313" key="8">
    <source>
        <dbReference type="EMBL" id="TXD43792.1"/>
    </source>
</evidence>
<dbReference type="OrthoDB" id="9801841at2"/>